<dbReference type="AlphaFoldDB" id="A0A7H1N1Y9"/>
<name>A0A7H1N1Y9_9PROT</name>
<protein>
    <recommendedName>
        <fullName evidence="3">Ferritin-like domain-containing protein</fullName>
    </recommendedName>
</protein>
<evidence type="ECO:0000313" key="1">
    <source>
        <dbReference type="EMBL" id="QNT69725.1"/>
    </source>
</evidence>
<keyword evidence="2" id="KW-1185">Reference proteome</keyword>
<dbReference type="InterPro" id="IPR012347">
    <property type="entry name" value="Ferritin-like"/>
</dbReference>
<dbReference type="Proteomes" id="UP000516369">
    <property type="component" value="Chromosome"/>
</dbReference>
<sequence length="221" mass="24949">MSSTIAWPLSETATSSADLVEPVRRRLAWWVERPKEHARFLNTLSMMEHIGSRKIMVSQTEGPLGREILKHLAEETRHAFFFKKAAETLARRTLEYDAAETLSPASARMYFGRLDANIAAELGPDVDVEIPYLYVSLIVELRAIWTYRLYQEALAARSGSLSLKSILAEEELHLTQMLERLQALNAKPERYVAGFAQMEDVLFRKLWAALETAADGLPVAA</sequence>
<dbReference type="Gene3D" id="1.20.1260.10">
    <property type="match status" value="1"/>
</dbReference>
<dbReference type="KEGG" id="dvn:HQ394_10830"/>
<proteinExistence type="predicted"/>
<gene>
    <name evidence="1" type="ORF">HQ394_10830</name>
</gene>
<evidence type="ECO:0000313" key="2">
    <source>
        <dbReference type="Proteomes" id="UP000516369"/>
    </source>
</evidence>
<dbReference type="RefSeq" id="WP_190260241.1">
    <property type="nucleotide sequence ID" value="NZ_CP053923.1"/>
</dbReference>
<evidence type="ECO:0008006" key="3">
    <source>
        <dbReference type="Google" id="ProtNLM"/>
    </source>
</evidence>
<reference evidence="1 2" key="1">
    <citation type="submission" date="2020-05" db="EMBL/GenBank/DDBJ databases">
        <title>Complete closed genome sequence of Defluviicoccus vanus.</title>
        <authorList>
            <person name="Bessarab I."/>
            <person name="Arumugam K."/>
            <person name="Maszenan A.M."/>
            <person name="Seviour R.J."/>
            <person name="Williams R.B."/>
        </authorList>
    </citation>
    <scope>NUCLEOTIDE SEQUENCE [LARGE SCALE GENOMIC DNA]</scope>
    <source>
        <strain evidence="1 2">Ben 114</strain>
    </source>
</reference>
<accession>A0A7H1N1Y9</accession>
<organism evidence="1 2">
    <name type="scientific">Defluviicoccus vanus</name>
    <dbReference type="NCBI Taxonomy" id="111831"/>
    <lineage>
        <taxon>Bacteria</taxon>
        <taxon>Pseudomonadati</taxon>
        <taxon>Pseudomonadota</taxon>
        <taxon>Alphaproteobacteria</taxon>
        <taxon>Rhodospirillales</taxon>
        <taxon>Rhodospirillaceae</taxon>
        <taxon>Defluviicoccus</taxon>
    </lineage>
</organism>
<dbReference type="EMBL" id="CP053923">
    <property type="protein sequence ID" value="QNT69725.1"/>
    <property type="molecule type" value="Genomic_DNA"/>
</dbReference>